<evidence type="ECO:0000313" key="2">
    <source>
        <dbReference type="EMBL" id="KEH33360.1"/>
    </source>
</evidence>
<sequence>MVKIAKFLYVLIISLSLFLFAITVDGAYVTRFWCYRDLDCRKDMCKPPFNPRCHNHICICRLWGLYEK</sequence>
<dbReference type="Pfam" id="PF07127">
    <property type="entry name" value="Nodulin_late"/>
    <property type="match status" value="1"/>
</dbReference>
<organism evidence="2 4">
    <name type="scientific">Medicago truncatula</name>
    <name type="common">Barrel medic</name>
    <name type="synonym">Medicago tribuloides</name>
    <dbReference type="NCBI Taxonomy" id="3880"/>
    <lineage>
        <taxon>Eukaryota</taxon>
        <taxon>Viridiplantae</taxon>
        <taxon>Streptophyta</taxon>
        <taxon>Embryophyta</taxon>
        <taxon>Tracheophyta</taxon>
        <taxon>Spermatophyta</taxon>
        <taxon>Magnoliopsida</taxon>
        <taxon>eudicotyledons</taxon>
        <taxon>Gunneridae</taxon>
        <taxon>Pentapetalae</taxon>
        <taxon>rosids</taxon>
        <taxon>fabids</taxon>
        <taxon>Fabales</taxon>
        <taxon>Fabaceae</taxon>
        <taxon>Papilionoideae</taxon>
        <taxon>50 kb inversion clade</taxon>
        <taxon>NPAAA clade</taxon>
        <taxon>Hologalegina</taxon>
        <taxon>IRL clade</taxon>
        <taxon>Trifolieae</taxon>
        <taxon>Medicago</taxon>
    </lineage>
</organism>
<keyword evidence="4" id="KW-1185">Reference proteome</keyword>
<name>G8A361_MEDTR</name>
<proteinExistence type="predicted"/>
<dbReference type="HOGENOM" id="CLU_181053_0_2_1"/>
<dbReference type="Proteomes" id="UP000002051">
    <property type="component" value="Chromosome 3"/>
</dbReference>
<evidence type="ECO:0000259" key="1">
    <source>
        <dbReference type="Pfam" id="PF07127"/>
    </source>
</evidence>
<dbReference type="InterPro" id="IPR009810">
    <property type="entry name" value="Nodulin_late_dom"/>
</dbReference>
<reference evidence="2 4" key="2">
    <citation type="journal article" date="2014" name="BMC Genomics">
        <title>An improved genome release (version Mt4.0) for the model legume Medicago truncatula.</title>
        <authorList>
            <person name="Tang H."/>
            <person name="Krishnakumar V."/>
            <person name="Bidwell S."/>
            <person name="Rosen B."/>
            <person name="Chan A."/>
            <person name="Zhou S."/>
            <person name="Gentzbittel L."/>
            <person name="Childs K.L."/>
            <person name="Yandell M."/>
            <person name="Gundlach H."/>
            <person name="Mayer K.F."/>
            <person name="Schwartz D.C."/>
            <person name="Town C.D."/>
        </authorList>
    </citation>
    <scope>GENOME REANNOTATION</scope>
    <source>
        <strain evidence="2">A17</strain>
        <strain evidence="3 4">cv. Jemalong A17</strain>
    </source>
</reference>
<dbReference type="EMBL" id="CM001219">
    <property type="protein sequence ID" value="KEH33360.1"/>
    <property type="molecule type" value="Genomic_DNA"/>
</dbReference>
<dbReference type="GO" id="GO:0046872">
    <property type="term" value="F:metal ion binding"/>
    <property type="evidence" value="ECO:0007669"/>
    <property type="project" value="InterPro"/>
</dbReference>
<reference evidence="3" key="3">
    <citation type="submission" date="2015-04" db="UniProtKB">
        <authorList>
            <consortium name="EnsemblPlants"/>
        </authorList>
    </citation>
    <scope>IDENTIFICATION</scope>
    <source>
        <strain evidence="3">cv. Jemalong A17</strain>
    </source>
</reference>
<gene>
    <name evidence="2" type="ordered locus">MTR_3g436500</name>
</gene>
<evidence type="ECO:0000313" key="4">
    <source>
        <dbReference type="Proteomes" id="UP000002051"/>
    </source>
</evidence>
<reference evidence="2 4" key="1">
    <citation type="journal article" date="2011" name="Nature">
        <title>The Medicago genome provides insight into the evolution of rhizobial symbioses.</title>
        <authorList>
            <person name="Young N.D."/>
            <person name="Debelle F."/>
            <person name="Oldroyd G.E."/>
            <person name="Geurts R."/>
            <person name="Cannon S.B."/>
            <person name="Udvardi M.K."/>
            <person name="Benedito V.A."/>
            <person name="Mayer K.F."/>
            <person name="Gouzy J."/>
            <person name="Schoof H."/>
            <person name="Van de Peer Y."/>
            <person name="Proost S."/>
            <person name="Cook D.R."/>
            <person name="Meyers B.C."/>
            <person name="Spannagl M."/>
            <person name="Cheung F."/>
            <person name="De Mita S."/>
            <person name="Krishnakumar V."/>
            <person name="Gundlach H."/>
            <person name="Zhou S."/>
            <person name="Mudge J."/>
            <person name="Bharti A.K."/>
            <person name="Murray J.D."/>
            <person name="Naoumkina M.A."/>
            <person name="Rosen B."/>
            <person name="Silverstein K.A."/>
            <person name="Tang H."/>
            <person name="Rombauts S."/>
            <person name="Zhao P.X."/>
            <person name="Zhou P."/>
            <person name="Barbe V."/>
            <person name="Bardou P."/>
            <person name="Bechner M."/>
            <person name="Bellec A."/>
            <person name="Berger A."/>
            <person name="Berges H."/>
            <person name="Bidwell S."/>
            <person name="Bisseling T."/>
            <person name="Choisne N."/>
            <person name="Couloux A."/>
            <person name="Denny R."/>
            <person name="Deshpande S."/>
            <person name="Dai X."/>
            <person name="Doyle J.J."/>
            <person name="Dudez A.M."/>
            <person name="Farmer A.D."/>
            <person name="Fouteau S."/>
            <person name="Franken C."/>
            <person name="Gibelin C."/>
            <person name="Gish J."/>
            <person name="Goldstein S."/>
            <person name="Gonzalez A.J."/>
            <person name="Green P.J."/>
            <person name="Hallab A."/>
            <person name="Hartog M."/>
            <person name="Hua A."/>
            <person name="Humphray S.J."/>
            <person name="Jeong D.H."/>
            <person name="Jing Y."/>
            <person name="Jocker A."/>
            <person name="Kenton S.M."/>
            <person name="Kim D.J."/>
            <person name="Klee K."/>
            <person name="Lai H."/>
            <person name="Lang C."/>
            <person name="Lin S."/>
            <person name="Macmil S.L."/>
            <person name="Magdelenat G."/>
            <person name="Matthews L."/>
            <person name="McCorrison J."/>
            <person name="Monaghan E.L."/>
            <person name="Mun J.H."/>
            <person name="Najar F.Z."/>
            <person name="Nicholson C."/>
            <person name="Noirot C."/>
            <person name="O'Bleness M."/>
            <person name="Paule C.R."/>
            <person name="Poulain J."/>
            <person name="Prion F."/>
            <person name="Qin B."/>
            <person name="Qu C."/>
            <person name="Retzel E.F."/>
            <person name="Riddle C."/>
            <person name="Sallet E."/>
            <person name="Samain S."/>
            <person name="Samson N."/>
            <person name="Sanders I."/>
            <person name="Saurat O."/>
            <person name="Scarpelli C."/>
            <person name="Schiex T."/>
            <person name="Segurens B."/>
            <person name="Severin A.J."/>
            <person name="Sherrier D.J."/>
            <person name="Shi R."/>
            <person name="Sims S."/>
            <person name="Singer S.R."/>
            <person name="Sinharoy S."/>
            <person name="Sterck L."/>
            <person name="Viollet A."/>
            <person name="Wang B.B."/>
            <person name="Wang K."/>
            <person name="Wang M."/>
            <person name="Wang X."/>
            <person name="Warfsmann J."/>
            <person name="Weissenbach J."/>
            <person name="White D.D."/>
            <person name="White J.D."/>
            <person name="Wiley G.B."/>
            <person name="Wincker P."/>
            <person name="Xing Y."/>
            <person name="Yang L."/>
            <person name="Yao Z."/>
            <person name="Ying F."/>
            <person name="Zhai J."/>
            <person name="Zhou L."/>
            <person name="Zuber A."/>
            <person name="Denarie J."/>
            <person name="Dixon R.A."/>
            <person name="May G.D."/>
            <person name="Schwartz D.C."/>
            <person name="Rogers J."/>
            <person name="Quetier F."/>
            <person name="Town C.D."/>
            <person name="Roe B.A."/>
        </authorList>
    </citation>
    <scope>NUCLEOTIDE SEQUENCE [LARGE SCALE GENOMIC DNA]</scope>
    <source>
        <strain evidence="2">A17</strain>
        <strain evidence="3 4">cv. Jemalong A17</strain>
    </source>
</reference>
<dbReference type="EnsemblPlants" id="KEH33360">
    <property type="protein sequence ID" value="KEH33360"/>
    <property type="gene ID" value="MTR_3g436500"/>
</dbReference>
<evidence type="ECO:0000313" key="3">
    <source>
        <dbReference type="EnsemblPlants" id="KEH33360"/>
    </source>
</evidence>
<protein>
    <submittedName>
        <fullName evidence="2">Nodule Cysteine-Rich (NCR) secreted peptide</fullName>
    </submittedName>
</protein>
<accession>G8A361</accession>
<feature type="domain" description="Late nodulin" evidence="1">
    <location>
        <begin position="1"/>
        <end position="58"/>
    </location>
</feature>
<dbReference type="PaxDb" id="3880-AES85899"/>
<dbReference type="AlphaFoldDB" id="G8A361"/>